<dbReference type="PRINTS" id="PR00691">
    <property type="entry name" value="ADHESINB"/>
</dbReference>
<name>A0A9W6J0C0_9HYPH</name>
<comment type="subcellular location">
    <subcellularLocation>
        <location evidence="1">Cell envelope</location>
    </subcellularLocation>
</comment>
<reference evidence="8" key="1">
    <citation type="journal article" date="2014" name="Int. J. Syst. Evol. Microbiol.">
        <title>Complete genome sequence of Corynebacterium casei LMG S-19264T (=DSM 44701T), isolated from a smear-ripened cheese.</title>
        <authorList>
            <consortium name="US DOE Joint Genome Institute (JGI-PGF)"/>
            <person name="Walter F."/>
            <person name="Albersmeier A."/>
            <person name="Kalinowski J."/>
            <person name="Ruckert C."/>
        </authorList>
    </citation>
    <scope>NUCLEOTIDE SEQUENCE</scope>
    <source>
        <strain evidence="8">VKM B-2347</strain>
    </source>
</reference>
<organism evidence="8 9">
    <name type="scientific">Hansschlegelia plantiphila</name>
    <dbReference type="NCBI Taxonomy" id="374655"/>
    <lineage>
        <taxon>Bacteria</taxon>
        <taxon>Pseudomonadati</taxon>
        <taxon>Pseudomonadota</taxon>
        <taxon>Alphaproteobacteria</taxon>
        <taxon>Hyphomicrobiales</taxon>
        <taxon>Methylopilaceae</taxon>
        <taxon>Hansschlegelia</taxon>
    </lineage>
</organism>
<dbReference type="InterPro" id="IPR006129">
    <property type="entry name" value="AdhesinB"/>
</dbReference>
<dbReference type="GO" id="GO:0030313">
    <property type="term" value="C:cell envelope"/>
    <property type="evidence" value="ECO:0007669"/>
    <property type="project" value="UniProtKB-SubCell"/>
</dbReference>
<dbReference type="Pfam" id="PF01297">
    <property type="entry name" value="ZnuA"/>
    <property type="match status" value="1"/>
</dbReference>
<evidence type="ECO:0000256" key="7">
    <source>
        <dbReference type="SAM" id="SignalP"/>
    </source>
</evidence>
<dbReference type="Gene3D" id="3.40.50.1980">
    <property type="entry name" value="Nitrogenase molybdenum iron protein domain"/>
    <property type="match status" value="2"/>
</dbReference>
<dbReference type="Proteomes" id="UP001143372">
    <property type="component" value="Unassembled WGS sequence"/>
</dbReference>
<dbReference type="GO" id="GO:0030001">
    <property type="term" value="P:metal ion transport"/>
    <property type="evidence" value="ECO:0007669"/>
    <property type="project" value="InterPro"/>
</dbReference>
<evidence type="ECO:0000313" key="9">
    <source>
        <dbReference type="Proteomes" id="UP001143372"/>
    </source>
</evidence>
<dbReference type="InterPro" id="IPR006127">
    <property type="entry name" value="ZnuA-like"/>
</dbReference>
<evidence type="ECO:0000256" key="3">
    <source>
        <dbReference type="ARBA" id="ARBA00022448"/>
    </source>
</evidence>
<dbReference type="PRINTS" id="PR00690">
    <property type="entry name" value="ADHESNFAMILY"/>
</dbReference>
<dbReference type="RefSeq" id="WP_271168614.1">
    <property type="nucleotide sequence ID" value="NZ_BSFI01000008.1"/>
</dbReference>
<dbReference type="SUPFAM" id="SSF53807">
    <property type="entry name" value="Helical backbone' metal receptor"/>
    <property type="match status" value="1"/>
</dbReference>
<evidence type="ECO:0000256" key="5">
    <source>
        <dbReference type="ARBA" id="ARBA00022729"/>
    </source>
</evidence>
<dbReference type="GO" id="GO:0007155">
    <property type="term" value="P:cell adhesion"/>
    <property type="evidence" value="ECO:0007669"/>
    <property type="project" value="InterPro"/>
</dbReference>
<dbReference type="AlphaFoldDB" id="A0A9W6J0C0"/>
<dbReference type="InterPro" id="IPR006128">
    <property type="entry name" value="Lipoprotein_PsaA-like"/>
</dbReference>
<keyword evidence="9" id="KW-1185">Reference proteome</keyword>
<dbReference type="PANTHER" id="PTHR42953:SF1">
    <property type="entry name" value="METAL-BINDING PROTEIN HI_0362-RELATED"/>
    <property type="match status" value="1"/>
</dbReference>
<evidence type="ECO:0000313" key="8">
    <source>
        <dbReference type="EMBL" id="GLK68372.1"/>
    </source>
</evidence>
<feature type="chain" id="PRO_5040930085" evidence="7">
    <location>
        <begin position="23"/>
        <end position="297"/>
    </location>
</feature>
<protein>
    <submittedName>
        <fullName evidence="8">Metal ABC transporter substrate-binding protein</fullName>
    </submittedName>
</protein>
<evidence type="ECO:0000256" key="2">
    <source>
        <dbReference type="ARBA" id="ARBA00011028"/>
    </source>
</evidence>
<accession>A0A9W6J0C0</accession>
<proteinExistence type="inferred from homology"/>
<dbReference type="GO" id="GO:0046872">
    <property type="term" value="F:metal ion binding"/>
    <property type="evidence" value="ECO:0007669"/>
    <property type="project" value="UniProtKB-KW"/>
</dbReference>
<dbReference type="InterPro" id="IPR050492">
    <property type="entry name" value="Bact_metal-bind_prot9"/>
</dbReference>
<comment type="similarity">
    <text evidence="2 6">Belongs to the bacterial solute-binding protein 9 family.</text>
</comment>
<evidence type="ECO:0000256" key="6">
    <source>
        <dbReference type="RuleBase" id="RU003512"/>
    </source>
</evidence>
<feature type="signal peptide" evidence="7">
    <location>
        <begin position="1"/>
        <end position="22"/>
    </location>
</feature>
<evidence type="ECO:0000256" key="1">
    <source>
        <dbReference type="ARBA" id="ARBA00004196"/>
    </source>
</evidence>
<keyword evidence="5 7" id="KW-0732">Signal</keyword>
<comment type="caution">
    <text evidence="8">The sequence shown here is derived from an EMBL/GenBank/DDBJ whole genome shotgun (WGS) entry which is preliminary data.</text>
</comment>
<dbReference type="PANTHER" id="PTHR42953">
    <property type="entry name" value="HIGH-AFFINITY ZINC UPTAKE SYSTEM PROTEIN ZNUA-RELATED"/>
    <property type="match status" value="1"/>
</dbReference>
<reference evidence="8" key="2">
    <citation type="submission" date="2023-01" db="EMBL/GenBank/DDBJ databases">
        <authorList>
            <person name="Sun Q."/>
            <person name="Evtushenko L."/>
        </authorList>
    </citation>
    <scope>NUCLEOTIDE SEQUENCE</scope>
    <source>
        <strain evidence="8">VKM B-2347</strain>
    </source>
</reference>
<sequence length="297" mass="31647">MKTRTLIAGLLASAALTFGAQAASAKTLDVVVSFTVLGDVVKNVGGDHVAVKSLVPPNGDPHEFEPSPTDAKALGAADLAFVSGDGLETWFARLAKAAGYKAKPVMVSAGIKTHEMDEDGQKVTDPHVWNSAQNVIVWVGNIEKALAAADPAAAADFKANAERYTKELSELNAYAHSKFDAIPRDRRKVLTSHDAFGYFAREYGVTFLSPLGVSTEAEPSAGGVAKLIDQIKREQVKVYFFENSNDPRLIRQIAEATGARPGGDLYPEALSAADGPTPTYVKMLRYNVDQIAAAITQ</sequence>
<evidence type="ECO:0000256" key="4">
    <source>
        <dbReference type="ARBA" id="ARBA00022723"/>
    </source>
</evidence>
<dbReference type="EMBL" id="BSFI01000008">
    <property type="protein sequence ID" value="GLK68372.1"/>
    <property type="molecule type" value="Genomic_DNA"/>
</dbReference>
<keyword evidence="3 6" id="KW-0813">Transport</keyword>
<keyword evidence="4" id="KW-0479">Metal-binding</keyword>
<gene>
    <name evidence="8" type="ORF">GCM10008179_20100</name>
</gene>